<keyword evidence="6" id="KW-0677">Repeat</keyword>
<evidence type="ECO:0000256" key="5">
    <source>
        <dbReference type="ARBA" id="ARBA00022614"/>
    </source>
</evidence>
<dbReference type="InterPro" id="IPR032710">
    <property type="entry name" value="NTF2-like_dom_sf"/>
</dbReference>
<evidence type="ECO:0000259" key="13">
    <source>
        <dbReference type="PROSITE" id="PS51281"/>
    </source>
</evidence>
<dbReference type="Proteomes" id="UP000283841">
    <property type="component" value="Unassembled WGS sequence"/>
</dbReference>
<dbReference type="GO" id="GO:0042272">
    <property type="term" value="C:nuclear RNA export factor complex"/>
    <property type="evidence" value="ECO:0007669"/>
    <property type="project" value="UniProtKB-ARBA"/>
</dbReference>
<dbReference type="FunFam" id="3.10.450.50:FF:000013">
    <property type="entry name" value="mRNA export factor mex67"/>
    <property type="match status" value="1"/>
</dbReference>
<dbReference type="FunFam" id="3.80.10.10:FF:000296">
    <property type="entry name" value="mRNA export factor MEX67"/>
    <property type="match status" value="1"/>
</dbReference>
<dbReference type="InterPro" id="IPR005637">
    <property type="entry name" value="TAP_C_dom"/>
</dbReference>
<evidence type="ECO:0000313" key="14">
    <source>
        <dbReference type="EMBL" id="RWQ95915.1"/>
    </source>
</evidence>
<feature type="domain" description="TAP-C" evidence="13">
    <location>
        <begin position="629"/>
        <end position="684"/>
    </location>
</feature>
<proteinExistence type="inferred from homology"/>
<protein>
    <recommendedName>
        <fullName evidence="10">mRNA export factor MEX67</fullName>
    </recommendedName>
</protein>
<comment type="caution">
    <text evidence="14">The sequence shown here is derived from an EMBL/GenBank/DDBJ whole genome shotgun (WGS) entry which is preliminary data.</text>
</comment>
<dbReference type="GeneID" id="39599629"/>
<accession>A0A443HVP7</accession>
<evidence type="ECO:0000256" key="10">
    <source>
        <dbReference type="ARBA" id="ARBA00069694"/>
    </source>
</evidence>
<dbReference type="PROSITE" id="PS50177">
    <property type="entry name" value="NTF2_DOMAIN"/>
    <property type="match status" value="1"/>
</dbReference>
<evidence type="ECO:0000256" key="1">
    <source>
        <dbReference type="ARBA" id="ARBA00004123"/>
    </source>
</evidence>
<comment type="similarity">
    <text evidence="2">Belongs to the NXF family.</text>
</comment>
<dbReference type="InterPro" id="IPR030217">
    <property type="entry name" value="NXF_fam"/>
</dbReference>
<keyword evidence="7" id="KW-0509">mRNA transport</keyword>
<gene>
    <name evidence="14" type="ORF">C8Q69DRAFT_463040</name>
</gene>
<dbReference type="FunFam" id="1.10.8.10:FF:000018">
    <property type="entry name" value="Nuclear RNA export factor 1"/>
    <property type="match status" value="1"/>
</dbReference>
<dbReference type="Pfam" id="PF24048">
    <property type="entry name" value="LRR_NXF1-5"/>
    <property type="match status" value="1"/>
</dbReference>
<dbReference type="Pfam" id="PF03943">
    <property type="entry name" value="TAP_C"/>
    <property type="match status" value="1"/>
</dbReference>
<evidence type="ECO:0000256" key="6">
    <source>
        <dbReference type="ARBA" id="ARBA00022737"/>
    </source>
</evidence>
<organism evidence="14 15">
    <name type="scientific">Byssochlamys spectabilis</name>
    <name type="common">Paecilomyces variotii</name>
    <dbReference type="NCBI Taxonomy" id="264951"/>
    <lineage>
        <taxon>Eukaryota</taxon>
        <taxon>Fungi</taxon>
        <taxon>Dikarya</taxon>
        <taxon>Ascomycota</taxon>
        <taxon>Pezizomycotina</taxon>
        <taxon>Eurotiomycetes</taxon>
        <taxon>Eurotiomycetidae</taxon>
        <taxon>Eurotiales</taxon>
        <taxon>Thermoascaceae</taxon>
        <taxon>Paecilomyces</taxon>
    </lineage>
</organism>
<keyword evidence="3" id="KW-0813">Transport</keyword>
<evidence type="ECO:0000256" key="2">
    <source>
        <dbReference type="ARBA" id="ARBA00009285"/>
    </source>
</evidence>
<name>A0A443HVP7_BYSSP</name>
<dbReference type="EMBL" id="RCNU01000004">
    <property type="protein sequence ID" value="RWQ95915.1"/>
    <property type="molecule type" value="Genomic_DNA"/>
</dbReference>
<dbReference type="RefSeq" id="XP_028485560.1">
    <property type="nucleotide sequence ID" value="XM_028630352.1"/>
</dbReference>
<dbReference type="GO" id="GO:0016973">
    <property type="term" value="P:poly(A)+ mRNA export from nucleus"/>
    <property type="evidence" value="ECO:0007669"/>
    <property type="project" value="TreeGrafter"/>
</dbReference>
<comment type="subcellular location">
    <subcellularLocation>
        <location evidence="1">Nucleus</location>
    </subcellularLocation>
</comment>
<evidence type="ECO:0000259" key="12">
    <source>
        <dbReference type="PROSITE" id="PS50177"/>
    </source>
</evidence>
<keyword evidence="5" id="KW-0433">Leucine-rich repeat</keyword>
<evidence type="ECO:0000256" key="4">
    <source>
        <dbReference type="ARBA" id="ARBA00022490"/>
    </source>
</evidence>
<dbReference type="SUPFAM" id="SSF46934">
    <property type="entry name" value="UBA-like"/>
    <property type="match status" value="1"/>
</dbReference>
<dbReference type="SUPFAM" id="SSF54427">
    <property type="entry name" value="NTF2-like"/>
    <property type="match status" value="1"/>
</dbReference>
<dbReference type="STRING" id="264951.A0A443HVP7"/>
<feature type="domain" description="NTF2" evidence="12">
    <location>
        <begin position="394"/>
        <end position="568"/>
    </location>
</feature>
<dbReference type="CDD" id="cd14342">
    <property type="entry name" value="UBA_TAP-C"/>
    <property type="match status" value="1"/>
</dbReference>
<dbReference type="Gene3D" id="1.10.8.10">
    <property type="entry name" value="DNA helicase RuvA subunit, C-terminal domain"/>
    <property type="match status" value="1"/>
</dbReference>
<dbReference type="Gene3D" id="3.10.450.50">
    <property type="match status" value="1"/>
</dbReference>
<evidence type="ECO:0000313" key="15">
    <source>
        <dbReference type="Proteomes" id="UP000283841"/>
    </source>
</evidence>
<evidence type="ECO:0000256" key="3">
    <source>
        <dbReference type="ARBA" id="ARBA00022448"/>
    </source>
</evidence>
<dbReference type="InterPro" id="IPR002075">
    <property type="entry name" value="NTF2_dom"/>
</dbReference>
<reference evidence="14 15" key="1">
    <citation type="journal article" date="2018" name="Front. Microbiol.">
        <title>Genomic and genetic insights into a cosmopolitan fungus, Paecilomyces variotii (Eurotiales).</title>
        <authorList>
            <person name="Urquhart A.S."/>
            <person name="Mondo S.J."/>
            <person name="Makela M.R."/>
            <person name="Hane J.K."/>
            <person name="Wiebenga A."/>
            <person name="He G."/>
            <person name="Mihaltcheva S."/>
            <person name="Pangilinan J."/>
            <person name="Lipzen A."/>
            <person name="Barry K."/>
            <person name="de Vries R.P."/>
            <person name="Grigoriev I.V."/>
            <person name="Idnurm A."/>
        </authorList>
    </citation>
    <scope>NUCLEOTIDE SEQUENCE [LARGE SCALE GENOMIC DNA]</scope>
    <source>
        <strain evidence="14 15">CBS 101075</strain>
    </source>
</reference>
<feature type="compositionally biased region" description="Basic and acidic residues" evidence="11">
    <location>
        <begin position="75"/>
        <end position="84"/>
    </location>
</feature>
<keyword evidence="8" id="KW-0539">Nucleus</keyword>
<sequence>MLKMSAATMNSTRNRGPRGRSNAPDRGGIRKRGATRMDRDGDLDMDGPTGRGRGGKRSRGDSGRGTPAGGQTQGRDQRRAGPDRERTLNAIQKALTGKVDSQANIRQARGGLEQVSVTGWKQSKAASNPDGGLESLVAFLEKKITPQDSKAPNSARAKITKSRVEGDSLIVSIRPELLDRMLQINGFTFAGAPLTIQRYGGAAGAGEPTTADTKAKMTAFLGKRYYQQTKLLDLSNLASDPDLLEMGMFNSMSTQSKFFPALMKVWEMGFDNAKARREAVESVSLANNQLSNISVVTTLSQTFPDLKNLDLSNNAFKDAQALINWRWKFRHLEFLDLSGSPFSADPKFKDTMLRWYPRLRMLNNIEVRTAEELAAQKKTPIPVQAPYLQDDSQIAENFVKAFFVGFDNDRNDLVNGIYDNSSTFSLSVNTAAPRALQSDATASWDQWIKKSRNLLKISHLPARMSRTYTGAEKIREVWNTLPKTKHPDMMAHPEDWLIECHPVPGLPDPTGQSETGVGGLLIMVHGKFDEINTSNPSKVETRSFDRTFVLGPGGGVGGLRVVNDMLCLRAYGGNEAWGPDGQSATVNPQIAQPQAAPAVPAVPAVPQPVHPQAPEGYGMPAPGKAEVQVQQEQMVLEISLKTKMTLQYSEMALSGNSWNMEAALKNFEELKTQGKLPPDAFLPGA</sequence>
<evidence type="ECO:0000256" key="7">
    <source>
        <dbReference type="ARBA" id="ARBA00022816"/>
    </source>
</evidence>
<keyword evidence="4" id="KW-0963">Cytoplasm</keyword>
<dbReference type="PROSITE" id="PS51281">
    <property type="entry name" value="TAP_C"/>
    <property type="match status" value="1"/>
</dbReference>
<dbReference type="SMART" id="SM00804">
    <property type="entry name" value="TAP_C"/>
    <property type="match status" value="1"/>
</dbReference>
<evidence type="ECO:0000256" key="9">
    <source>
        <dbReference type="ARBA" id="ARBA00055253"/>
    </source>
</evidence>
<dbReference type="SUPFAM" id="SSF52058">
    <property type="entry name" value="L domain-like"/>
    <property type="match status" value="1"/>
</dbReference>
<evidence type="ECO:0000256" key="11">
    <source>
        <dbReference type="SAM" id="MobiDB-lite"/>
    </source>
</evidence>
<dbReference type="VEuPathDB" id="FungiDB:C8Q69DRAFT_463040"/>
<keyword evidence="15" id="KW-1185">Reference proteome</keyword>
<dbReference type="InterPro" id="IPR057125">
    <property type="entry name" value="NXF1/2/3/5-like_LRR"/>
</dbReference>
<dbReference type="InterPro" id="IPR032675">
    <property type="entry name" value="LRR_dom_sf"/>
</dbReference>
<dbReference type="InterPro" id="IPR009060">
    <property type="entry name" value="UBA-like_sf"/>
</dbReference>
<dbReference type="PANTHER" id="PTHR10662:SF22">
    <property type="entry name" value="NUCLEAR RNA EXPORT FACTOR 1"/>
    <property type="match status" value="1"/>
</dbReference>
<feature type="region of interest" description="Disordered" evidence="11">
    <location>
        <begin position="1"/>
        <end position="84"/>
    </location>
</feature>
<evidence type="ECO:0000256" key="8">
    <source>
        <dbReference type="ARBA" id="ARBA00023242"/>
    </source>
</evidence>
<dbReference type="InterPro" id="IPR018222">
    <property type="entry name" value="Nuclear_transport_factor_2_euk"/>
</dbReference>
<dbReference type="GO" id="GO:0003723">
    <property type="term" value="F:RNA binding"/>
    <property type="evidence" value="ECO:0007669"/>
    <property type="project" value="TreeGrafter"/>
</dbReference>
<dbReference type="PANTHER" id="PTHR10662">
    <property type="entry name" value="NUCLEAR RNA EXPORT FACTOR"/>
    <property type="match status" value="1"/>
</dbReference>
<dbReference type="Gene3D" id="3.80.10.10">
    <property type="entry name" value="Ribonuclease Inhibitor"/>
    <property type="match status" value="1"/>
</dbReference>
<dbReference type="AlphaFoldDB" id="A0A443HVP7"/>
<dbReference type="Pfam" id="PF22602">
    <property type="entry name" value="NXF_NTF2"/>
    <property type="match status" value="1"/>
</dbReference>
<comment type="function">
    <text evidence="9">Involved in the export of mRNA from the nucleus to the cytoplasm.</text>
</comment>